<dbReference type="PANTHER" id="PTHR37299:SF1">
    <property type="entry name" value="STAGE 0 SPORULATION PROTEIN A HOMOLOG"/>
    <property type="match status" value="1"/>
</dbReference>
<evidence type="ECO:0000259" key="2">
    <source>
        <dbReference type="PROSITE" id="PS50110"/>
    </source>
</evidence>
<evidence type="ECO:0000259" key="3">
    <source>
        <dbReference type="PROSITE" id="PS50930"/>
    </source>
</evidence>
<dbReference type="AlphaFoldDB" id="A0A023BP60"/>
<evidence type="ECO:0000313" key="5">
    <source>
        <dbReference type="Proteomes" id="UP000023541"/>
    </source>
</evidence>
<feature type="domain" description="HTH LytTR-type" evidence="3">
    <location>
        <begin position="145"/>
        <end position="252"/>
    </location>
</feature>
<dbReference type="InterPro" id="IPR011006">
    <property type="entry name" value="CheY-like_superfamily"/>
</dbReference>
<dbReference type="Pfam" id="PF00072">
    <property type="entry name" value="Response_reg"/>
    <property type="match status" value="1"/>
</dbReference>
<dbReference type="InterPro" id="IPR007492">
    <property type="entry name" value="LytTR_DNA-bd_dom"/>
</dbReference>
<dbReference type="Gene3D" id="3.40.50.2300">
    <property type="match status" value="1"/>
</dbReference>
<dbReference type="InterPro" id="IPR001789">
    <property type="entry name" value="Sig_transdc_resp-reg_receiver"/>
</dbReference>
<dbReference type="OrthoDB" id="2168082at2"/>
<dbReference type="RefSeq" id="WP_034246788.1">
    <property type="nucleotide sequence ID" value="NZ_AQRA01000012.1"/>
</dbReference>
<dbReference type="SUPFAM" id="SSF52172">
    <property type="entry name" value="CheY-like"/>
    <property type="match status" value="1"/>
</dbReference>
<feature type="domain" description="Response regulatory" evidence="2">
    <location>
        <begin position="2"/>
        <end position="115"/>
    </location>
</feature>
<dbReference type="Pfam" id="PF04397">
    <property type="entry name" value="LytTR"/>
    <property type="match status" value="1"/>
</dbReference>
<keyword evidence="5" id="KW-1185">Reference proteome</keyword>
<evidence type="ECO:0000313" key="4">
    <source>
        <dbReference type="EMBL" id="EZH71719.1"/>
    </source>
</evidence>
<keyword evidence="1" id="KW-0597">Phosphoprotein</keyword>
<dbReference type="PROSITE" id="PS50930">
    <property type="entry name" value="HTH_LYTTR"/>
    <property type="match status" value="1"/>
</dbReference>
<accession>A0A023BP60</accession>
<dbReference type="Gene3D" id="2.40.50.1020">
    <property type="entry name" value="LytTr DNA-binding domain"/>
    <property type="match status" value="1"/>
</dbReference>
<dbReference type="Proteomes" id="UP000023541">
    <property type="component" value="Unassembled WGS sequence"/>
</dbReference>
<protein>
    <recommendedName>
        <fullName evidence="6">LytR family transcriptional regulator</fullName>
    </recommendedName>
</protein>
<comment type="caution">
    <text evidence="4">The sequence shown here is derived from an EMBL/GenBank/DDBJ whole genome shotgun (WGS) entry which is preliminary data.</text>
</comment>
<dbReference type="PANTHER" id="PTHR37299">
    <property type="entry name" value="TRANSCRIPTIONAL REGULATOR-RELATED"/>
    <property type="match status" value="1"/>
</dbReference>
<name>A0A023BP60_9FLAO</name>
<evidence type="ECO:0008006" key="6">
    <source>
        <dbReference type="Google" id="ProtNLM"/>
    </source>
</evidence>
<dbReference type="SMART" id="SM00850">
    <property type="entry name" value="LytTR"/>
    <property type="match status" value="1"/>
</dbReference>
<dbReference type="STRING" id="1317122.ATO12_06015"/>
<feature type="modified residue" description="4-aspartylphosphate" evidence="1">
    <location>
        <position position="55"/>
    </location>
</feature>
<dbReference type="EMBL" id="AQRA01000012">
    <property type="protein sequence ID" value="EZH71719.1"/>
    <property type="molecule type" value="Genomic_DNA"/>
</dbReference>
<dbReference type="eggNOG" id="COG3279">
    <property type="taxonomic scope" value="Bacteria"/>
</dbReference>
<dbReference type="GO" id="GO:0000156">
    <property type="term" value="F:phosphorelay response regulator activity"/>
    <property type="evidence" value="ECO:0007669"/>
    <property type="project" value="InterPro"/>
</dbReference>
<dbReference type="PROSITE" id="PS50110">
    <property type="entry name" value="RESPONSE_REGULATORY"/>
    <property type="match status" value="1"/>
</dbReference>
<gene>
    <name evidence="4" type="ORF">ATO12_06015</name>
</gene>
<reference evidence="4 5" key="1">
    <citation type="submission" date="2014-04" db="EMBL/GenBank/DDBJ databases">
        <title>Aquimarina sp. 22II-S11-z7 Genome Sequencing.</title>
        <authorList>
            <person name="Lai Q."/>
        </authorList>
    </citation>
    <scope>NUCLEOTIDE SEQUENCE [LARGE SCALE GENOMIC DNA]</scope>
    <source>
        <strain evidence="4 5">22II-S11-z7</strain>
    </source>
</reference>
<dbReference type="GO" id="GO:0003677">
    <property type="term" value="F:DNA binding"/>
    <property type="evidence" value="ECO:0007669"/>
    <property type="project" value="InterPro"/>
</dbReference>
<organism evidence="4 5">
    <name type="scientific">Aquimarina atlantica</name>
    <dbReference type="NCBI Taxonomy" id="1317122"/>
    <lineage>
        <taxon>Bacteria</taxon>
        <taxon>Pseudomonadati</taxon>
        <taxon>Bacteroidota</taxon>
        <taxon>Flavobacteriia</taxon>
        <taxon>Flavobacteriales</taxon>
        <taxon>Flavobacteriaceae</taxon>
        <taxon>Aquimarina</taxon>
    </lineage>
</organism>
<sequence>MTAVIVEDENIASKRLANLIEELAPEIKIAGQITSVENGRHWFENNPLPDLIFLDIQLNDGYGFDILDTLEDHPPIIFTTAYNEYAIRGFKYNGLDYLLKPIDKKDLKNALAKYKKSFIRPDTLIEDAKFERIKNLFTKEYKRRFMIKVGNQFNTFNVDDIAYFKSHEGVIFLHSHTGKQYPIEYTIDQLEEILDPVHFFRINRKFMISVKAVVEIHSYFNSRLLLKLRPMNDEQVIVSRERTSNFKKWLDL</sequence>
<dbReference type="SMART" id="SM00448">
    <property type="entry name" value="REC"/>
    <property type="match status" value="1"/>
</dbReference>
<proteinExistence type="predicted"/>
<dbReference type="InterPro" id="IPR046947">
    <property type="entry name" value="LytR-like"/>
</dbReference>
<evidence type="ECO:0000256" key="1">
    <source>
        <dbReference type="PROSITE-ProRule" id="PRU00169"/>
    </source>
</evidence>